<dbReference type="OrthoDB" id="2517477at2759"/>
<dbReference type="EMBL" id="LAVV01005524">
    <property type="protein sequence ID" value="KNZ60807.1"/>
    <property type="molecule type" value="Genomic_DNA"/>
</dbReference>
<comment type="caution">
    <text evidence="1">The sequence shown here is derived from an EMBL/GenBank/DDBJ whole genome shotgun (WGS) entry which is preliminary data.</text>
</comment>
<feature type="non-terminal residue" evidence="1">
    <location>
        <position position="1"/>
    </location>
</feature>
<evidence type="ECO:0000313" key="1">
    <source>
        <dbReference type="EMBL" id="KNZ60807.1"/>
    </source>
</evidence>
<dbReference type="VEuPathDB" id="FungiDB:VP01_14974g1"/>
<dbReference type="Proteomes" id="UP000037035">
    <property type="component" value="Unassembled WGS sequence"/>
</dbReference>
<protein>
    <submittedName>
        <fullName evidence="1">Uncharacterized protein</fullName>
    </submittedName>
</protein>
<sequence length="100" mass="11935">QAALKSFRQAAAGGAYTYMNINSKYAKDLKLLIPDYNHYVHFMQKNQYEREKKEIGKFRADEERKRLPKQYQRMISDVNAHSNDEYNPSKGCYYIKKLKF</sequence>
<keyword evidence="2" id="KW-1185">Reference proteome</keyword>
<organism evidence="1 2">
    <name type="scientific">Puccinia sorghi</name>
    <dbReference type="NCBI Taxonomy" id="27349"/>
    <lineage>
        <taxon>Eukaryota</taxon>
        <taxon>Fungi</taxon>
        <taxon>Dikarya</taxon>
        <taxon>Basidiomycota</taxon>
        <taxon>Pucciniomycotina</taxon>
        <taxon>Pucciniomycetes</taxon>
        <taxon>Pucciniales</taxon>
        <taxon>Pucciniaceae</taxon>
        <taxon>Puccinia</taxon>
    </lineage>
</organism>
<gene>
    <name evidence="1" type="ORF">VP01_14974g1</name>
</gene>
<proteinExistence type="predicted"/>
<evidence type="ECO:0000313" key="2">
    <source>
        <dbReference type="Proteomes" id="UP000037035"/>
    </source>
</evidence>
<name>A0A0L6VJR5_9BASI</name>
<dbReference type="AlphaFoldDB" id="A0A0L6VJR5"/>
<accession>A0A0L6VJR5</accession>
<dbReference type="STRING" id="27349.A0A0L6VJR5"/>
<reference evidence="1 2" key="1">
    <citation type="submission" date="2015-08" db="EMBL/GenBank/DDBJ databases">
        <title>Next Generation Sequencing and Analysis of the Genome of Puccinia sorghi L Schw, the Causal Agent of Maize Common Rust.</title>
        <authorList>
            <person name="Rochi L."/>
            <person name="Burguener G."/>
            <person name="Darino M."/>
            <person name="Turjanski A."/>
            <person name="Kreff E."/>
            <person name="Dieguez M.J."/>
            <person name="Sacco F."/>
        </authorList>
    </citation>
    <scope>NUCLEOTIDE SEQUENCE [LARGE SCALE GENOMIC DNA]</scope>
    <source>
        <strain evidence="1 2">RO10H11247</strain>
    </source>
</reference>